<evidence type="ECO:0000313" key="4">
    <source>
        <dbReference type="EMBL" id="PHY89666.1"/>
    </source>
</evidence>
<evidence type="ECO:0000256" key="1">
    <source>
        <dbReference type="ARBA" id="ARBA00007198"/>
    </source>
</evidence>
<reference evidence="5" key="2">
    <citation type="submission" date="2015-06" db="EMBL/GenBank/DDBJ databases">
        <authorList>
            <person name="Parisi A."/>
            <person name="Chiara M."/>
            <person name="Florio D."/>
            <person name="Miccolupo A."/>
            <person name="Manzari C."/>
            <person name="Mion D."/>
            <person name="Caruso M."/>
            <person name="D'erchia A.M."/>
            <person name="Zanoni R."/>
        </authorList>
    </citation>
    <scope>NUCLEOTIDE SEQUENCE [LARGE SCALE GENOMIC DNA]</scope>
    <source>
        <strain evidence="5">73/13</strain>
    </source>
</reference>
<dbReference type="Gene3D" id="3.40.30.10">
    <property type="entry name" value="Glutaredoxin"/>
    <property type="match status" value="1"/>
</dbReference>
<evidence type="ECO:0000256" key="2">
    <source>
        <dbReference type="PROSITE-ProRule" id="PRU01282"/>
    </source>
</evidence>
<dbReference type="InterPro" id="IPR006660">
    <property type="entry name" value="Arsenate_reductase-like"/>
</dbReference>
<dbReference type="PANTHER" id="PTHR30041:SF8">
    <property type="entry name" value="PROTEIN YFFB"/>
    <property type="match status" value="1"/>
</dbReference>
<dbReference type="PROSITE" id="PS51353">
    <property type="entry name" value="ARSC"/>
    <property type="match status" value="1"/>
</dbReference>
<dbReference type="OrthoDB" id="9803749at2"/>
<dbReference type="AlphaFoldDB" id="A0A2G4QZG0"/>
<dbReference type="SUPFAM" id="SSF52833">
    <property type="entry name" value="Thioredoxin-like"/>
    <property type="match status" value="1"/>
</dbReference>
<dbReference type="EMBL" id="LDWY01000087">
    <property type="protein sequence ID" value="PHY89666.1"/>
    <property type="molecule type" value="Genomic_DNA"/>
</dbReference>
<reference evidence="4" key="1">
    <citation type="submission" date="2015-06" db="EMBL/GenBank/DDBJ databases">
        <authorList>
            <person name="Hoefler B.C."/>
            <person name="Straight P.D."/>
        </authorList>
    </citation>
    <scope>NUCLEOTIDE SEQUENCE [LARGE SCALE GENOMIC DNA]</scope>
    <source>
        <strain evidence="4">73/13</strain>
    </source>
</reference>
<comment type="caution">
    <text evidence="4">The sequence shown here is derived from an EMBL/GenBank/DDBJ whole genome shotgun (WGS) entry which is preliminary data.</text>
</comment>
<sequence>MKLYGIKNCGSVKKAMEFLKVKGVEFEFLDIKKINESTLNSWLEKRKIEDFPNLSGMSARKLNLNKEKMKALAKEELKAMILETPSLIKRPVIEYRGQIYIAKEYENLIS</sequence>
<comment type="similarity">
    <text evidence="1 2">Belongs to the ArsC family.</text>
</comment>
<proteinExistence type="inferred from homology"/>
<dbReference type="Proteomes" id="UP000811399">
    <property type="component" value="Unassembled WGS sequence"/>
</dbReference>
<dbReference type="InterPro" id="IPR036249">
    <property type="entry name" value="Thioredoxin-like_sf"/>
</dbReference>
<dbReference type="PANTHER" id="PTHR30041">
    <property type="entry name" value="ARSENATE REDUCTASE"/>
    <property type="match status" value="1"/>
</dbReference>
<dbReference type="RefSeq" id="WP_099462580.1">
    <property type="nucleotide sequence ID" value="NZ_CP041617.1"/>
</dbReference>
<dbReference type="Pfam" id="PF03960">
    <property type="entry name" value="ArsC"/>
    <property type="match status" value="1"/>
</dbReference>
<evidence type="ECO:0000313" key="5">
    <source>
        <dbReference type="Proteomes" id="UP000237472"/>
    </source>
</evidence>
<dbReference type="CDD" id="cd02977">
    <property type="entry name" value="ArsC_family"/>
    <property type="match status" value="1"/>
</dbReference>
<reference evidence="3 6" key="4">
    <citation type="journal article" date="2021" name="Syst. Appl. Microbiol.">
        <title>nCampylobacter vulpis sp. nov. isolated from wild red foxes.</title>
        <authorList>
            <person name="Parisi A."/>
            <person name="Chiara M."/>
            <person name="Caffara M."/>
            <person name="Mion D."/>
            <person name="Miller W.G."/>
            <person name="Caruso M."/>
            <person name="Manzari C."/>
            <person name="Florio D."/>
            <person name="Capozzi L."/>
            <person name="D'Erchia A.M."/>
            <person name="Manzulli V."/>
            <person name="Zanoni R.G."/>
        </authorList>
    </citation>
    <scope>NUCLEOTIDE SEQUENCE [LARGE SCALE GENOMIC DNA]</scope>
    <source>
        <strain evidence="3 6">52/13</strain>
    </source>
</reference>
<gene>
    <name evidence="4" type="ORF">AA994_07615</name>
    <name evidence="3" type="ORF">CVU5213_02230</name>
</gene>
<name>A0A2G4QZG0_9BACT</name>
<dbReference type="Proteomes" id="UP000237472">
    <property type="component" value="Unassembled WGS sequence"/>
</dbReference>
<reference evidence="3" key="3">
    <citation type="submission" date="2019-07" db="EMBL/GenBank/DDBJ databases">
        <authorList>
            <person name="Miller W.G."/>
        </authorList>
    </citation>
    <scope>NUCLEOTIDE SEQUENCE</scope>
    <source>
        <strain evidence="3">52/13</strain>
    </source>
</reference>
<dbReference type="GeneID" id="77266413"/>
<evidence type="ECO:0000313" key="3">
    <source>
        <dbReference type="EMBL" id="MBS4240555.1"/>
    </source>
</evidence>
<keyword evidence="6" id="KW-1185">Reference proteome</keyword>
<organism evidence="4 5">
    <name type="scientific">Campylobacter vulpis</name>
    <dbReference type="NCBI Taxonomy" id="1655500"/>
    <lineage>
        <taxon>Bacteria</taxon>
        <taxon>Pseudomonadati</taxon>
        <taxon>Campylobacterota</taxon>
        <taxon>Epsilonproteobacteria</taxon>
        <taxon>Campylobacterales</taxon>
        <taxon>Campylobacteraceae</taxon>
        <taxon>Campylobacter</taxon>
    </lineage>
</organism>
<evidence type="ECO:0000313" key="6">
    <source>
        <dbReference type="Proteomes" id="UP000811399"/>
    </source>
</evidence>
<accession>A0A2G4QZG0</accession>
<dbReference type="EMBL" id="VJYU01000004">
    <property type="protein sequence ID" value="MBS4240555.1"/>
    <property type="molecule type" value="Genomic_DNA"/>
</dbReference>
<protein>
    <submittedName>
        <fullName evidence="4">ArsC family transcriptional regulator</fullName>
    </submittedName>
</protein>